<evidence type="ECO:0000313" key="2">
    <source>
        <dbReference type="EMBL" id="KAL1599442.1"/>
    </source>
</evidence>
<proteinExistence type="predicted"/>
<dbReference type="Proteomes" id="UP001521222">
    <property type="component" value="Unassembled WGS sequence"/>
</dbReference>
<feature type="compositionally biased region" description="Basic and acidic residues" evidence="1">
    <location>
        <begin position="180"/>
        <end position="211"/>
    </location>
</feature>
<dbReference type="EMBL" id="JAKIXB020000020">
    <property type="protein sequence ID" value="KAL1599442.1"/>
    <property type="molecule type" value="Genomic_DNA"/>
</dbReference>
<feature type="compositionally biased region" description="Basic and acidic residues" evidence="1">
    <location>
        <begin position="98"/>
        <end position="110"/>
    </location>
</feature>
<dbReference type="InterPro" id="IPR038469">
    <property type="entry name" value="tRNAHis_GuaTrfase_Thg1_sf"/>
</dbReference>
<protein>
    <submittedName>
        <fullName evidence="2">tRNA-His guanylyltransferase</fullName>
    </submittedName>
</protein>
<gene>
    <name evidence="2" type="primary">THG1_2</name>
    <name evidence="2" type="ORF">SLS59_006460</name>
</gene>
<evidence type="ECO:0000313" key="3">
    <source>
        <dbReference type="Proteomes" id="UP001521222"/>
    </source>
</evidence>
<feature type="compositionally biased region" description="Polar residues" evidence="1">
    <location>
        <begin position="136"/>
        <end position="146"/>
    </location>
</feature>
<name>A0ABR3R610_9PLEO</name>
<dbReference type="Gene3D" id="3.30.70.3000">
    <property type="match status" value="1"/>
</dbReference>
<evidence type="ECO:0000256" key="1">
    <source>
        <dbReference type="SAM" id="MobiDB-lite"/>
    </source>
</evidence>
<reference evidence="2 3" key="1">
    <citation type="submission" date="2024-02" db="EMBL/GenBank/DDBJ databases">
        <title>De novo assembly and annotation of 12 fungi associated with fruit tree decline syndrome in Ontario, Canada.</title>
        <authorList>
            <person name="Sulman M."/>
            <person name="Ellouze W."/>
            <person name="Ilyukhin E."/>
        </authorList>
    </citation>
    <scope>NUCLEOTIDE SEQUENCE [LARGE SCALE GENOMIC DNA]</scope>
    <source>
        <strain evidence="2 3">M97-236</strain>
    </source>
</reference>
<keyword evidence="2" id="KW-0548">Nucleotidyltransferase</keyword>
<keyword evidence="2" id="KW-0808">Transferase</keyword>
<accession>A0ABR3R610</accession>
<keyword evidence="3" id="KW-1185">Reference proteome</keyword>
<dbReference type="GO" id="GO:0016779">
    <property type="term" value="F:nucleotidyltransferase activity"/>
    <property type="evidence" value="ECO:0007669"/>
    <property type="project" value="UniProtKB-KW"/>
</dbReference>
<feature type="region of interest" description="Disordered" evidence="1">
    <location>
        <begin position="19"/>
        <end position="249"/>
    </location>
</feature>
<sequence length="277" mass="30656">MSPRLKHRSPSLSQIHTYLASSTQAAGPPSIPLRISSIPANTKPRKLSLQHMRSTSNLKAGDGEEKENLENPTQGTLTPVRTSPPLNTNKELPSPPVGERRVVSDPDKRKGSNTWQNDDHPGIAELPATSVRHSRQQSQPVSSPNEWGSYAQLYDKLQNSVPGQRGAIETDGHVIPPSKETLRPERHAHSKSEARSEARKAKDVSRSESTKKSHAPMTQVTGACKEASGGRLTQMSRTQKDKDRKKRSKAKIITEHVDLIKDDFWEKRPWILSGKTG</sequence>
<comment type="caution">
    <text evidence="2">The sequence shown here is derived from an EMBL/GenBank/DDBJ whole genome shotgun (WGS) entry which is preliminary data.</text>
</comment>
<organism evidence="2 3">
    <name type="scientific">Nothophoma quercina</name>
    <dbReference type="NCBI Taxonomy" id="749835"/>
    <lineage>
        <taxon>Eukaryota</taxon>
        <taxon>Fungi</taxon>
        <taxon>Dikarya</taxon>
        <taxon>Ascomycota</taxon>
        <taxon>Pezizomycotina</taxon>
        <taxon>Dothideomycetes</taxon>
        <taxon>Pleosporomycetidae</taxon>
        <taxon>Pleosporales</taxon>
        <taxon>Pleosporineae</taxon>
        <taxon>Didymellaceae</taxon>
        <taxon>Nothophoma</taxon>
    </lineage>
</organism>
<feature type="compositionally biased region" description="Polar residues" evidence="1">
    <location>
        <begin position="70"/>
        <end position="91"/>
    </location>
</feature>